<proteinExistence type="predicted"/>
<gene>
    <name evidence="3" type="ordered locus">Sfla_4389</name>
</gene>
<accession>A0A8D3WJF3</accession>
<reference evidence="3 4" key="1">
    <citation type="submission" date="2011-01" db="EMBL/GenBank/DDBJ databases">
        <title>Complete sequence of chromosome of Streptomyces flavogriseus ATCC 33331.</title>
        <authorList>
            <consortium name="US DOE Joint Genome Institute"/>
            <person name="Lucas S."/>
            <person name="Copeland A."/>
            <person name="Lapidus A."/>
            <person name="Cheng J.-F."/>
            <person name="Goodwin L."/>
            <person name="Pitluck S."/>
            <person name="Davenport K."/>
            <person name="Detter J.C."/>
            <person name="Han C."/>
            <person name="Tapia R."/>
            <person name="Land M."/>
            <person name="Hauser L."/>
            <person name="Kyrpides N."/>
            <person name="Ivanova N."/>
            <person name="Ovchinnikova G."/>
            <person name="Pagani I."/>
            <person name="Brumm P."/>
            <person name="Mead D."/>
            <person name="Woyke T."/>
        </authorList>
    </citation>
    <scope>NUCLEOTIDE SEQUENCE [LARGE SCALE GENOMIC DNA]</scope>
    <source>
        <strain evidence="4">ATCC 33331 / IAF-45CD</strain>
    </source>
</reference>
<feature type="region of interest" description="Disordered" evidence="1">
    <location>
        <begin position="67"/>
        <end position="88"/>
    </location>
</feature>
<dbReference type="Pfam" id="PF19797">
    <property type="entry name" value="DUF6281"/>
    <property type="match status" value="1"/>
</dbReference>
<dbReference type="AlphaFoldDB" id="A0A8D3WJF3"/>
<feature type="signal peptide" evidence="2">
    <location>
        <begin position="1"/>
        <end position="21"/>
    </location>
</feature>
<evidence type="ECO:0000256" key="2">
    <source>
        <dbReference type="SAM" id="SignalP"/>
    </source>
</evidence>
<keyword evidence="2" id="KW-0732">Signal</keyword>
<dbReference type="EMBL" id="CP002475">
    <property type="protein sequence ID" value="ADW05797.1"/>
    <property type="molecule type" value="Genomic_DNA"/>
</dbReference>
<dbReference type="Proteomes" id="UP000002066">
    <property type="component" value="Chromosome"/>
</dbReference>
<protein>
    <recommendedName>
        <fullName evidence="5">Lipoprotein</fullName>
    </recommendedName>
</protein>
<organism evidence="3 4">
    <name type="scientific">Streptomyces pratensis (strain ATCC 33331 / IAF-45CD)</name>
    <dbReference type="NCBI Taxonomy" id="591167"/>
    <lineage>
        <taxon>Bacteria</taxon>
        <taxon>Bacillati</taxon>
        <taxon>Actinomycetota</taxon>
        <taxon>Actinomycetes</taxon>
        <taxon>Kitasatosporales</taxon>
        <taxon>Streptomycetaceae</taxon>
        <taxon>Streptomyces</taxon>
    </lineage>
</organism>
<name>A0A8D3WJF3_STRFA</name>
<dbReference type="InterPro" id="IPR046248">
    <property type="entry name" value="DUF6281"/>
</dbReference>
<evidence type="ECO:0008006" key="5">
    <source>
        <dbReference type="Google" id="ProtNLM"/>
    </source>
</evidence>
<evidence type="ECO:0000313" key="4">
    <source>
        <dbReference type="Proteomes" id="UP000002066"/>
    </source>
</evidence>
<sequence length="131" mass="13062">MSWTRRSAGLLAAAAMVTSVAACTADSGGGGGAASCVARYTYQEVTYQDVGDVEFTPGKKLGVATEPPCEDTGGGAGSDEPAGLTGTAYEVDGISPKVAIAVGDTPEIAKFFAVSSGAELPPEVRKLIDGS</sequence>
<feature type="chain" id="PRO_5034499186" description="Lipoprotein" evidence="2">
    <location>
        <begin position="22"/>
        <end position="131"/>
    </location>
</feature>
<evidence type="ECO:0000313" key="3">
    <source>
        <dbReference type="EMBL" id="ADW05797.1"/>
    </source>
</evidence>
<dbReference type="PROSITE" id="PS51257">
    <property type="entry name" value="PROKAR_LIPOPROTEIN"/>
    <property type="match status" value="1"/>
</dbReference>
<dbReference type="KEGG" id="sfa:Sfla_4389"/>
<evidence type="ECO:0000256" key="1">
    <source>
        <dbReference type="SAM" id="MobiDB-lite"/>
    </source>
</evidence>